<dbReference type="EMBL" id="GBXM01065169">
    <property type="protein sequence ID" value="JAH43408.1"/>
    <property type="molecule type" value="Transcribed_RNA"/>
</dbReference>
<reference evidence="2" key="1">
    <citation type="submission" date="2014-11" db="EMBL/GenBank/DDBJ databases">
        <authorList>
            <person name="Amaro Gonzalez C."/>
        </authorList>
    </citation>
    <scope>NUCLEOTIDE SEQUENCE</scope>
</reference>
<name>A0A0E9SSC1_ANGAN</name>
<reference evidence="2" key="2">
    <citation type="journal article" date="2015" name="Fish Shellfish Immunol.">
        <title>Early steps in the European eel (Anguilla anguilla)-Vibrio vulnificus interaction in the gills: Role of the RtxA13 toxin.</title>
        <authorList>
            <person name="Callol A."/>
            <person name="Pajuelo D."/>
            <person name="Ebbesson L."/>
            <person name="Teles M."/>
            <person name="MacKenzie S."/>
            <person name="Amaro C."/>
        </authorList>
    </citation>
    <scope>NUCLEOTIDE SEQUENCE</scope>
</reference>
<evidence type="ECO:0000256" key="1">
    <source>
        <dbReference type="SAM" id="MobiDB-lite"/>
    </source>
</evidence>
<accession>A0A0E9SSC1</accession>
<dbReference type="AlphaFoldDB" id="A0A0E9SSC1"/>
<organism evidence="2">
    <name type="scientific">Anguilla anguilla</name>
    <name type="common">European freshwater eel</name>
    <name type="synonym">Muraena anguilla</name>
    <dbReference type="NCBI Taxonomy" id="7936"/>
    <lineage>
        <taxon>Eukaryota</taxon>
        <taxon>Metazoa</taxon>
        <taxon>Chordata</taxon>
        <taxon>Craniata</taxon>
        <taxon>Vertebrata</taxon>
        <taxon>Euteleostomi</taxon>
        <taxon>Actinopterygii</taxon>
        <taxon>Neopterygii</taxon>
        <taxon>Teleostei</taxon>
        <taxon>Anguilliformes</taxon>
        <taxon>Anguillidae</taxon>
        <taxon>Anguilla</taxon>
    </lineage>
</organism>
<protein>
    <submittedName>
        <fullName evidence="2">Uncharacterized protein</fullName>
    </submittedName>
</protein>
<evidence type="ECO:0000313" key="2">
    <source>
        <dbReference type="EMBL" id="JAH43408.1"/>
    </source>
</evidence>
<proteinExistence type="predicted"/>
<feature type="region of interest" description="Disordered" evidence="1">
    <location>
        <begin position="37"/>
        <end position="62"/>
    </location>
</feature>
<sequence>MGYEKMCTQKFLLLLVWCGLLSVAVVVMSVTQLTARHNTQDQAEDKQPTNKMSLNLSLLNPA</sequence>
<feature type="compositionally biased region" description="Polar residues" evidence="1">
    <location>
        <begin position="49"/>
        <end position="62"/>
    </location>
</feature>